<proteinExistence type="predicted"/>
<dbReference type="EMBL" id="CM045766">
    <property type="protein sequence ID" value="KAI8002203.1"/>
    <property type="molecule type" value="Genomic_DNA"/>
</dbReference>
<evidence type="ECO:0000313" key="1">
    <source>
        <dbReference type="EMBL" id="KAI8002203.1"/>
    </source>
</evidence>
<organism evidence="1 2">
    <name type="scientific">Camellia lanceoleosa</name>
    <dbReference type="NCBI Taxonomy" id="1840588"/>
    <lineage>
        <taxon>Eukaryota</taxon>
        <taxon>Viridiplantae</taxon>
        <taxon>Streptophyta</taxon>
        <taxon>Embryophyta</taxon>
        <taxon>Tracheophyta</taxon>
        <taxon>Spermatophyta</taxon>
        <taxon>Magnoliopsida</taxon>
        <taxon>eudicotyledons</taxon>
        <taxon>Gunneridae</taxon>
        <taxon>Pentapetalae</taxon>
        <taxon>asterids</taxon>
        <taxon>Ericales</taxon>
        <taxon>Theaceae</taxon>
        <taxon>Camellia</taxon>
    </lineage>
</organism>
<keyword evidence="2" id="KW-1185">Reference proteome</keyword>
<gene>
    <name evidence="1" type="ORF">LOK49_LG08G01280</name>
</gene>
<accession>A0ACC0GNZ5</accession>
<reference evidence="1 2" key="1">
    <citation type="journal article" date="2022" name="Plant J.">
        <title>Chromosome-level genome of Camellia lanceoleosa provides a valuable resource for understanding genome evolution and self-incompatibility.</title>
        <authorList>
            <person name="Gong W."/>
            <person name="Xiao S."/>
            <person name="Wang L."/>
            <person name="Liao Z."/>
            <person name="Chang Y."/>
            <person name="Mo W."/>
            <person name="Hu G."/>
            <person name="Li W."/>
            <person name="Zhao G."/>
            <person name="Zhu H."/>
            <person name="Hu X."/>
            <person name="Ji K."/>
            <person name="Xiang X."/>
            <person name="Song Q."/>
            <person name="Yuan D."/>
            <person name="Jin S."/>
            <person name="Zhang L."/>
        </authorList>
    </citation>
    <scope>NUCLEOTIDE SEQUENCE [LARGE SCALE GENOMIC DNA]</scope>
    <source>
        <strain evidence="1">SQ_2022a</strain>
    </source>
</reference>
<protein>
    <submittedName>
        <fullName evidence="1">Uncharacterized protein</fullName>
    </submittedName>
</protein>
<evidence type="ECO:0000313" key="2">
    <source>
        <dbReference type="Proteomes" id="UP001060215"/>
    </source>
</evidence>
<comment type="caution">
    <text evidence="1">The sequence shown here is derived from an EMBL/GenBank/DDBJ whole genome shotgun (WGS) entry which is preliminary data.</text>
</comment>
<sequence>MMILSVQRACSETLAIFQRSRAVKAEPTVVWCGFPGKAGSSMHHSRIPRRAAVATFPFCIYSLNN</sequence>
<dbReference type="Proteomes" id="UP001060215">
    <property type="component" value="Chromosome 9"/>
</dbReference>
<name>A0ACC0GNZ5_9ERIC</name>